<keyword evidence="4" id="KW-0997">Cell inner membrane</keyword>
<comment type="pathway">
    <text evidence="2">Bacterial outer membrane biogenesis; lipopolysaccharide biosynthesis.</text>
</comment>
<organism evidence="15 16">
    <name type="scientific">Pantoea allii</name>
    <dbReference type="NCBI Taxonomy" id="574096"/>
    <lineage>
        <taxon>Bacteria</taxon>
        <taxon>Pseudomonadati</taxon>
        <taxon>Pseudomonadota</taxon>
        <taxon>Gammaproteobacteria</taxon>
        <taxon>Enterobacterales</taxon>
        <taxon>Erwiniaceae</taxon>
        <taxon>Pantoea</taxon>
    </lineage>
</organism>
<protein>
    <recommendedName>
        <fullName evidence="10">Chain length determinant protein</fullName>
    </recommendedName>
    <alternativeName>
        <fullName evidence="11">Polysaccharide antigen chain regulator</fullName>
    </alternativeName>
</protein>
<name>A0A2V2BG31_9GAMM</name>
<evidence type="ECO:0000256" key="3">
    <source>
        <dbReference type="ARBA" id="ARBA00022475"/>
    </source>
</evidence>
<reference evidence="14 17" key="2">
    <citation type="submission" date="2021-07" db="EMBL/GenBank/DDBJ databases">
        <title>A novel phosphonate cluster across the Pantoea species complex is important for pathogenicity in onion.</title>
        <authorList>
            <person name="Zhao M."/>
            <person name="Stice S."/>
            <person name="Shin G.Y."/>
            <person name="Coutinho T."/>
            <person name="Gitaitis R."/>
            <person name="Kvitko B."/>
            <person name="Dutta B."/>
        </authorList>
    </citation>
    <scope>NUCLEOTIDE SEQUENCE [LARGE SCALE GENOMIC DNA]</scope>
    <source>
        <strain evidence="14 17">BD 382</strain>
    </source>
</reference>
<comment type="caution">
    <text evidence="15">The sequence shown here is derived from an EMBL/GenBank/DDBJ whole genome shotgun (WGS) entry which is preliminary data.</text>
</comment>
<dbReference type="GeneID" id="99736358"/>
<evidence type="ECO:0000256" key="1">
    <source>
        <dbReference type="ARBA" id="ARBA00004429"/>
    </source>
</evidence>
<feature type="transmembrane region" description="Helical" evidence="12">
    <location>
        <begin position="40"/>
        <end position="58"/>
    </location>
</feature>
<evidence type="ECO:0000256" key="5">
    <source>
        <dbReference type="ARBA" id="ARBA00022692"/>
    </source>
</evidence>
<keyword evidence="7 12" id="KW-1133">Transmembrane helix</keyword>
<dbReference type="RefSeq" id="WP_096010794.1">
    <property type="nucleotide sequence ID" value="NZ_CP125958.1"/>
</dbReference>
<proteinExistence type="inferred from homology"/>
<dbReference type="Proteomes" id="UP001197236">
    <property type="component" value="Unassembled WGS sequence"/>
</dbReference>
<dbReference type="PANTHER" id="PTHR32309">
    <property type="entry name" value="TYROSINE-PROTEIN KINASE"/>
    <property type="match status" value="1"/>
</dbReference>
<keyword evidence="5 12" id="KW-0812">Transmembrane</keyword>
<dbReference type="GO" id="GO:0004713">
    <property type="term" value="F:protein tyrosine kinase activity"/>
    <property type="evidence" value="ECO:0007669"/>
    <property type="project" value="TreeGrafter"/>
</dbReference>
<dbReference type="STRING" id="574096.HA38_10205"/>
<gene>
    <name evidence="14" type="primary">wzzB</name>
    <name evidence="15" type="ORF">C7431_105131</name>
    <name evidence="14" type="ORF">KYI95_14455</name>
</gene>
<evidence type="ECO:0000256" key="7">
    <source>
        <dbReference type="ARBA" id="ARBA00022989"/>
    </source>
</evidence>
<evidence type="ECO:0000256" key="6">
    <source>
        <dbReference type="ARBA" id="ARBA00022985"/>
    </source>
</evidence>
<dbReference type="InterPro" id="IPR050445">
    <property type="entry name" value="Bact_polysacc_biosynth/exp"/>
</dbReference>
<dbReference type="SUPFAM" id="SSF160355">
    <property type="entry name" value="Bacterial polysaccharide co-polymerase-like"/>
    <property type="match status" value="1"/>
</dbReference>
<evidence type="ECO:0000313" key="17">
    <source>
        <dbReference type="Proteomes" id="UP001197236"/>
    </source>
</evidence>
<evidence type="ECO:0000259" key="13">
    <source>
        <dbReference type="Pfam" id="PF02706"/>
    </source>
</evidence>
<comment type="similarity">
    <text evidence="9">Belongs to the WzzB/Cld/Rol family.</text>
</comment>
<dbReference type="GO" id="GO:0009103">
    <property type="term" value="P:lipopolysaccharide biosynthetic process"/>
    <property type="evidence" value="ECO:0007669"/>
    <property type="project" value="UniProtKB-KW"/>
</dbReference>
<evidence type="ECO:0000256" key="8">
    <source>
        <dbReference type="ARBA" id="ARBA00023136"/>
    </source>
</evidence>
<evidence type="ECO:0000256" key="12">
    <source>
        <dbReference type="SAM" id="Phobius"/>
    </source>
</evidence>
<keyword evidence="6" id="KW-0448">Lipopolysaccharide biosynthesis</keyword>
<feature type="domain" description="Polysaccharide chain length determinant N-terminal" evidence="13">
    <location>
        <begin position="23"/>
        <end position="78"/>
    </location>
</feature>
<dbReference type="Proteomes" id="UP000245981">
    <property type="component" value="Unassembled WGS sequence"/>
</dbReference>
<evidence type="ECO:0000256" key="11">
    <source>
        <dbReference type="ARBA" id="ARBA00042235"/>
    </source>
</evidence>
<dbReference type="EMBL" id="QGHF01000005">
    <property type="protein sequence ID" value="PWK96801.1"/>
    <property type="molecule type" value="Genomic_DNA"/>
</dbReference>
<evidence type="ECO:0000256" key="9">
    <source>
        <dbReference type="ARBA" id="ARBA00038118"/>
    </source>
</evidence>
<keyword evidence="3" id="KW-1003">Cell membrane</keyword>
<dbReference type="NCBIfam" id="NF012015">
    <property type="entry name" value="PRK15471.1"/>
    <property type="match status" value="1"/>
</dbReference>
<evidence type="ECO:0000256" key="2">
    <source>
        <dbReference type="ARBA" id="ARBA00004756"/>
    </source>
</evidence>
<reference evidence="15 16" key="1">
    <citation type="submission" date="2018-05" db="EMBL/GenBank/DDBJ databases">
        <title>Genomic Encyclopedia of Type Strains, Phase IV (KMG-V): Genome sequencing to study the core and pangenomes of soil and plant-associated prokaryotes.</title>
        <authorList>
            <person name="Whitman W."/>
        </authorList>
    </citation>
    <scope>NUCLEOTIDE SEQUENCE [LARGE SCALE GENOMIC DNA]</scope>
    <source>
        <strain evidence="15 16">PNA 200-10</strain>
    </source>
</reference>
<dbReference type="Pfam" id="PF02706">
    <property type="entry name" value="Wzz"/>
    <property type="match status" value="1"/>
</dbReference>
<dbReference type="OrthoDB" id="6535795at2"/>
<accession>A0A2V2BG31</accession>
<evidence type="ECO:0000313" key="14">
    <source>
        <dbReference type="EMBL" id="MBW1258379.1"/>
    </source>
</evidence>
<evidence type="ECO:0000256" key="4">
    <source>
        <dbReference type="ARBA" id="ARBA00022519"/>
    </source>
</evidence>
<keyword evidence="17" id="KW-1185">Reference proteome</keyword>
<dbReference type="Gene3D" id="3.30.1890.10">
    <property type="entry name" value="FepE-like"/>
    <property type="match status" value="1"/>
</dbReference>
<dbReference type="PANTHER" id="PTHR32309:SF29">
    <property type="entry name" value="CHAIN LENGTH DETERMINANT PROTEIN"/>
    <property type="match status" value="1"/>
</dbReference>
<evidence type="ECO:0000256" key="10">
    <source>
        <dbReference type="ARBA" id="ARBA00039982"/>
    </source>
</evidence>
<dbReference type="AlphaFoldDB" id="A0A2V2BG31"/>
<keyword evidence="8 12" id="KW-0472">Membrane</keyword>
<dbReference type="GO" id="GO:0005886">
    <property type="term" value="C:plasma membrane"/>
    <property type="evidence" value="ECO:0007669"/>
    <property type="project" value="UniProtKB-SubCell"/>
</dbReference>
<sequence length="334" mass="36829">MNENISTKGKGSAAHENNSVSSNELDLIDVVFQLWQGKKFIVIGMMTALIIAIIYVSVVKEKWTSQATVTLPAAGQVANYNAALAIVYADTPQDKPSLSGLQNQLFGRFSASLNALSGALANLEEPLSLRVEPIKGRDDALNISFVGSTAKEAQSQLSKYIDNVNADVVRDYGDDIKRNLGVKTRELTNTLDTYTQVAINQKEHRLDVIKQALKVAQASNVDKLQVNQAEFLSDDTLYLLGTDALNAMVTNENSKPLDYSKEYYEAQRALLAVTHLKVEVENLQSYRYISQADLPFRRDSPKKGLILFLAIIGGAIIGALFVITRNAFYSYKQK</sequence>
<evidence type="ECO:0000313" key="16">
    <source>
        <dbReference type="Proteomes" id="UP000245981"/>
    </source>
</evidence>
<dbReference type="EMBL" id="JAHVXZ010000007">
    <property type="protein sequence ID" value="MBW1258379.1"/>
    <property type="molecule type" value="Genomic_DNA"/>
</dbReference>
<comment type="subcellular location">
    <subcellularLocation>
        <location evidence="1">Cell inner membrane</location>
        <topology evidence="1">Multi-pass membrane protein</topology>
    </subcellularLocation>
</comment>
<evidence type="ECO:0000313" key="15">
    <source>
        <dbReference type="EMBL" id="PWK96801.1"/>
    </source>
</evidence>
<dbReference type="InterPro" id="IPR003856">
    <property type="entry name" value="LPS_length_determ_N"/>
</dbReference>
<feature type="transmembrane region" description="Helical" evidence="12">
    <location>
        <begin position="305"/>
        <end position="324"/>
    </location>
</feature>